<keyword evidence="2" id="KW-1185">Reference proteome</keyword>
<reference evidence="1 2" key="1">
    <citation type="journal article" date="2022" name="bioRxiv">
        <title>Genomics of Preaxostyla Flagellates Illuminates Evolutionary Transitions and the Path Towards Mitochondrial Loss.</title>
        <authorList>
            <person name="Novak L.V.F."/>
            <person name="Treitli S.C."/>
            <person name="Pyrih J."/>
            <person name="Halakuc P."/>
            <person name="Pipaliya S.V."/>
            <person name="Vacek V."/>
            <person name="Brzon O."/>
            <person name="Soukal P."/>
            <person name="Eme L."/>
            <person name="Dacks J.B."/>
            <person name="Karnkowska A."/>
            <person name="Elias M."/>
            <person name="Hampl V."/>
        </authorList>
    </citation>
    <scope>NUCLEOTIDE SEQUENCE [LARGE SCALE GENOMIC DNA]</scope>
    <source>
        <strain evidence="1">NAU3</strain>
        <tissue evidence="1">Gut</tissue>
    </source>
</reference>
<dbReference type="Proteomes" id="UP001281761">
    <property type="component" value="Unassembled WGS sequence"/>
</dbReference>
<proteinExistence type="predicted"/>
<evidence type="ECO:0000313" key="2">
    <source>
        <dbReference type="Proteomes" id="UP001281761"/>
    </source>
</evidence>
<sequence length="355" mass="39619">MHNETVALIAATDTRLNDSLESSSIKTTSHEPFLTFDPTQSWPFSYLSRMFRSLIALVKAQYPLDNALQDKAVRLLKRIDPNWNQHASARLVTELVPSPGCSPSGFIESITTLLSSPYSTVVSAAFSLLRPTIVSSPLIVRRDLVESDIIPKVLATIHPHTLPISGNEKKFDDLVTIITQGIKCALPSDLWTLNIKTAGDRLNLRKMIFQKVVQPSSRFVMFLITNRSVLSGDLLFSFVYLLCKLLHISPFHPPTLEFVFSTPIVTALSNSLAFSESNPRNVSYLIIIEQSLKEWQYEDSKVAKSGKRVTQAQFSEGFEDHLEQLLIHHKGDSGLDVGVKSVSISQLLGSNVKRW</sequence>
<accession>A0ABQ9WX02</accession>
<dbReference type="EMBL" id="JARBJD010000401">
    <property type="protein sequence ID" value="KAK2942550.1"/>
    <property type="molecule type" value="Genomic_DNA"/>
</dbReference>
<comment type="caution">
    <text evidence="1">The sequence shown here is derived from an EMBL/GenBank/DDBJ whole genome shotgun (WGS) entry which is preliminary data.</text>
</comment>
<name>A0ABQ9WX02_9EUKA</name>
<protein>
    <submittedName>
        <fullName evidence="1">Uncharacterized protein</fullName>
    </submittedName>
</protein>
<organism evidence="1 2">
    <name type="scientific">Blattamonas nauphoetae</name>
    <dbReference type="NCBI Taxonomy" id="2049346"/>
    <lineage>
        <taxon>Eukaryota</taxon>
        <taxon>Metamonada</taxon>
        <taxon>Preaxostyla</taxon>
        <taxon>Oxymonadida</taxon>
        <taxon>Blattamonas</taxon>
    </lineage>
</organism>
<evidence type="ECO:0000313" key="1">
    <source>
        <dbReference type="EMBL" id="KAK2942550.1"/>
    </source>
</evidence>
<gene>
    <name evidence="1" type="ORF">BLNAU_22537</name>
</gene>